<evidence type="ECO:0000313" key="2">
    <source>
        <dbReference type="Proteomes" id="UP001163152"/>
    </source>
</evidence>
<evidence type="ECO:0000313" key="1">
    <source>
        <dbReference type="EMBL" id="WAL58226.1"/>
    </source>
</evidence>
<dbReference type="EMBL" id="CP113797">
    <property type="protein sequence ID" value="WAL58226.1"/>
    <property type="molecule type" value="Genomic_DNA"/>
</dbReference>
<keyword evidence="2" id="KW-1185">Reference proteome</keyword>
<dbReference type="Pfam" id="PF09912">
    <property type="entry name" value="DUF2141"/>
    <property type="match status" value="1"/>
</dbReference>
<proteinExistence type="predicted"/>
<gene>
    <name evidence="1" type="ORF">OXH18_13620</name>
</gene>
<dbReference type="RefSeq" id="WP_268607630.1">
    <property type="nucleotide sequence ID" value="NZ_CP113797.1"/>
</dbReference>
<accession>A0A9E8ZGQ8</accession>
<sequence>MQYSHPPNSPLSTLEKNWLGTLTLEVVGLRNQTGLINIAVFRGADGFPGDPGKAVRSGSFAITTLPLMIQFSELPIGSYAISAHHDENMDATLNCNALGIPKEGIGFSGNPKIWRGAPSFQRSLFEFTPSNTFVSITMKYLLP</sequence>
<dbReference type="Proteomes" id="UP001163152">
    <property type="component" value="Chromosome"/>
</dbReference>
<dbReference type="KEGG" id="tsin:OXH18_13620"/>
<organism evidence="1 2">
    <name type="scientific">Thermocoleostomius sinensis A174</name>
    <dbReference type="NCBI Taxonomy" id="2016057"/>
    <lineage>
        <taxon>Bacteria</taxon>
        <taxon>Bacillati</taxon>
        <taxon>Cyanobacteriota</taxon>
        <taxon>Cyanophyceae</taxon>
        <taxon>Oculatellales</taxon>
        <taxon>Oculatellaceae</taxon>
        <taxon>Thermocoleostomius</taxon>
    </lineage>
</organism>
<protein>
    <submittedName>
        <fullName evidence="1">DUF2141 domain-containing protein</fullName>
    </submittedName>
</protein>
<reference evidence="1" key="1">
    <citation type="submission" date="2022-12" db="EMBL/GenBank/DDBJ databases">
        <title>Polyphasic identification of a Novel Hot-Spring Cyanobacterium Ocullathermofonsia sinensis gen nov. sp. nov. and Genomic Insights on its Adaptations to the Thermal Habitat.</title>
        <authorList>
            <person name="Daroch M."/>
            <person name="Tang J."/>
            <person name="Jiang Y."/>
        </authorList>
    </citation>
    <scope>NUCLEOTIDE SEQUENCE</scope>
    <source>
        <strain evidence="1">PKUAC-SCTA174</strain>
    </source>
</reference>
<dbReference type="AlphaFoldDB" id="A0A9E8ZGQ8"/>
<name>A0A9E8ZGQ8_9CYAN</name>
<dbReference type="InterPro" id="IPR018673">
    <property type="entry name" value="DUF2141"/>
</dbReference>